<dbReference type="KEGG" id="csto:CGC58_09770"/>
<dbReference type="SUPFAM" id="SSF54001">
    <property type="entry name" value="Cysteine proteinases"/>
    <property type="match status" value="1"/>
</dbReference>
<evidence type="ECO:0000313" key="2">
    <source>
        <dbReference type="EMBL" id="ATA89980.1"/>
    </source>
</evidence>
<dbReference type="AlphaFoldDB" id="A0A250FXZ0"/>
<keyword evidence="1" id="KW-0812">Transmembrane</keyword>
<dbReference type="InterPro" id="IPR024453">
    <property type="entry name" value="Peptidase_C92"/>
</dbReference>
<dbReference type="Proteomes" id="UP000217348">
    <property type="component" value="Chromosome"/>
</dbReference>
<dbReference type="Gene3D" id="3.90.1720.10">
    <property type="entry name" value="endopeptidase domain like (from Nostoc punctiforme)"/>
    <property type="match status" value="1"/>
</dbReference>
<organism evidence="2 3">
    <name type="scientific">Capnocytophaga stomatis</name>
    <dbReference type="NCBI Taxonomy" id="1848904"/>
    <lineage>
        <taxon>Bacteria</taxon>
        <taxon>Pseudomonadati</taxon>
        <taxon>Bacteroidota</taxon>
        <taxon>Flavobacteriia</taxon>
        <taxon>Flavobacteriales</taxon>
        <taxon>Flavobacteriaceae</taxon>
        <taxon>Capnocytophaga</taxon>
    </lineage>
</organism>
<dbReference type="RefSeq" id="WP_095896539.1">
    <property type="nucleotide sequence ID" value="NZ_CP022387.1"/>
</dbReference>
<dbReference type="Pfam" id="PF05708">
    <property type="entry name" value="Peptidase_C92"/>
    <property type="match status" value="1"/>
</dbReference>
<dbReference type="OrthoDB" id="1148539at2"/>
<evidence type="ECO:0000313" key="3">
    <source>
        <dbReference type="Proteomes" id="UP000217348"/>
    </source>
</evidence>
<protein>
    <submittedName>
        <fullName evidence="2">Uncharacterized protein</fullName>
    </submittedName>
</protein>
<sequence>MKKYFRKIALFFGFFIFFLWIGFHFFFWIDRKQENKLIKQNQTITRLTQEDLKKIRQGDIILRRGYGFFSDLIAKKLNDSVFDVTHSGILYLKEGKWWVIHSLSSDASDTDGMQEQPLNQFLKGSMPEKIIVVRPKNINIEEGQQIVNQAKYYLERRVPFDRMGVIDEPSQMYCTELIWQILETDLKLISLPKDLKQRKDLFYSMTGTYDDKYFDIIINKYPKSNNKNKN</sequence>
<reference evidence="3" key="1">
    <citation type="submission" date="2017-06" db="EMBL/GenBank/DDBJ databases">
        <title>Capnocytophaga spp. assemblies.</title>
        <authorList>
            <person name="Gulvik C.A."/>
        </authorList>
    </citation>
    <scope>NUCLEOTIDE SEQUENCE [LARGE SCALE GENOMIC DNA]</scope>
    <source>
        <strain evidence="3">H2177</strain>
    </source>
</reference>
<dbReference type="InterPro" id="IPR038765">
    <property type="entry name" value="Papain-like_cys_pep_sf"/>
</dbReference>
<evidence type="ECO:0000256" key="1">
    <source>
        <dbReference type="SAM" id="Phobius"/>
    </source>
</evidence>
<gene>
    <name evidence="2" type="ORF">CGC58_09770</name>
</gene>
<feature type="transmembrane region" description="Helical" evidence="1">
    <location>
        <begin position="9"/>
        <end position="29"/>
    </location>
</feature>
<name>A0A250FXZ0_9FLAO</name>
<keyword evidence="1" id="KW-0472">Membrane</keyword>
<accession>A0A250FXZ0</accession>
<keyword evidence="1" id="KW-1133">Transmembrane helix</keyword>
<proteinExistence type="predicted"/>
<dbReference type="EMBL" id="CP022387">
    <property type="protein sequence ID" value="ATA89980.1"/>
    <property type="molecule type" value="Genomic_DNA"/>
</dbReference>